<evidence type="ECO:0000256" key="1">
    <source>
        <dbReference type="SAM" id="MobiDB-lite"/>
    </source>
</evidence>
<dbReference type="Proteomes" id="UP000823388">
    <property type="component" value="Chromosome 5K"/>
</dbReference>
<gene>
    <name evidence="2" type="ORF">PVAP13_5KG292121</name>
</gene>
<organism evidence="2 3">
    <name type="scientific">Panicum virgatum</name>
    <name type="common">Blackwell switchgrass</name>
    <dbReference type="NCBI Taxonomy" id="38727"/>
    <lineage>
        <taxon>Eukaryota</taxon>
        <taxon>Viridiplantae</taxon>
        <taxon>Streptophyta</taxon>
        <taxon>Embryophyta</taxon>
        <taxon>Tracheophyta</taxon>
        <taxon>Spermatophyta</taxon>
        <taxon>Magnoliopsida</taxon>
        <taxon>Liliopsida</taxon>
        <taxon>Poales</taxon>
        <taxon>Poaceae</taxon>
        <taxon>PACMAD clade</taxon>
        <taxon>Panicoideae</taxon>
        <taxon>Panicodae</taxon>
        <taxon>Paniceae</taxon>
        <taxon>Panicinae</taxon>
        <taxon>Panicum</taxon>
        <taxon>Panicum sect. Hiantes</taxon>
    </lineage>
</organism>
<evidence type="ECO:0000313" key="3">
    <source>
        <dbReference type="Proteomes" id="UP000823388"/>
    </source>
</evidence>
<dbReference type="AlphaFoldDB" id="A0A8T0SEZ3"/>
<dbReference type="EMBL" id="CM029045">
    <property type="protein sequence ID" value="KAG2597912.1"/>
    <property type="molecule type" value="Genomic_DNA"/>
</dbReference>
<sequence length="258" mass="24518">MVGTAPAGRRWAGVVGGVAPAPDGEAVGATASAPAAAVLGAVGAAASTAAALGAVDAASSAPAAAALGGVVTPEAGAVRRVYTAPKRPRGGGAGAWRATVERPEAEGGAAADGAAAVAGDALLGVEASGRRQPLGGGALCGPKGAAGLQAEDGPIGGAAHAGAGPESSRPKPQDGAAGTGPVAWEEAARGSAGDVPAVTTRGDGGNGTSEGLVSSKKSKASCGVGEESSAKGKEYSSKTTCREMMTRFVLRSRQRYPL</sequence>
<keyword evidence="3" id="KW-1185">Reference proteome</keyword>
<name>A0A8T0SEZ3_PANVG</name>
<comment type="caution">
    <text evidence="2">The sequence shown here is derived from an EMBL/GenBank/DDBJ whole genome shotgun (WGS) entry which is preliminary data.</text>
</comment>
<protein>
    <submittedName>
        <fullName evidence="2">Uncharacterized protein</fullName>
    </submittedName>
</protein>
<feature type="region of interest" description="Disordered" evidence="1">
    <location>
        <begin position="150"/>
        <end position="237"/>
    </location>
</feature>
<accession>A0A8T0SEZ3</accession>
<reference evidence="2" key="1">
    <citation type="submission" date="2020-05" db="EMBL/GenBank/DDBJ databases">
        <title>WGS assembly of Panicum virgatum.</title>
        <authorList>
            <person name="Lovell J.T."/>
            <person name="Jenkins J."/>
            <person name="Shu S."/>
            <person name="Juenger T.E."/>
            <person name="Schmutz J."/>
        </authorList>
    </citation>
    <scope>NUCLEOTIDE SEQUENCE</scope>
    <source>
        <strain evidence="2">AP13</strain>
    </source>
</reference>
<proteinExistence type="predicted"/>
<evidence type="ECO:0000313" key="2">
    <source>
        <dbReference type="EMBL" id="KAG2597912.1"/>
    </source>
</evidence>
<feature type="compositionally biased region" description="Basic and acidic residues" evidence="1">
    <location>
        <begin position="228"/>
        <end position="237"/>
    </location>
</feature>